<dbReference type="Proteomes" id="UP001620234">
    <property type="component" value="Unassembled WGS sequence"/>
</dbReference>
<feature type="domain" description="NERD" evidence="2">
    <location>
        <begin position="8"/>
        <end position="126"/>
    </location>
</feature>
<dbReference type="SUPFAM" id="SSF57783">
    <property type="entry name" value="Zinc beta-ribbon"/>
    <property type="match status" value="1"/>
</dbReference>
<organism evidence="3 4">
    <name type="scientific">Psychrobacter namhaensis</name>
    <dbReference type="NCBI Taxonomy" id="292734"/>
    <lineage>
        <taxon>Bacteria</taxon>
        <taxon>Pseudomonadati</taxon>
        <taxon>Pseudomonadota</taxon>
        <taxon>Gammaproteobacteria</taxon>
        <taxon>Moraxellales</taxon>
        <taxon>Moraxellaceae</taxon>
        <taxon>Psychrobacter</taxon>
    </lineage>
</organism>
<name>A0ABW8LAR6_9GAMM</name>
<protein>
    <submittedName>
        <fullName evidence="3">NERD domain-containing protein</fullName>
    </submittedName>
</protein>
<dbReference type="Pfam" id="PF08378">
    <property type="entry name" value="NERD"/>
    <property type="match status" value="1"/>
</dbReference>
<feature type="compositionally biased region" description="Basic and acidic residues" evidence="1">
    <location>
        <begin position="183"/>
        <end position="200"/>
    </location>
</feature>
<evidence type="ECO:0000313" key="4">
    <source>
        <dbReference type="Proteomes" id="UP001620234"/>
    </source>
</evidence>
<gene>
    <name evidence="3" type="ORF">ACI2I3_11765</name>
</gene>
<dbReference type="InterPro" id="IPR011528">
    <property type="entry name" value="NERD"/>
</dbReference>
<reference evidence="3 4" key="1">
    <citation type="submission" date="2024-11" db="EMBL/GenBank/DDBJ databases">
        <title>The Natural Products Discovery Center: Release of the First 8490 Sequenced Strains for Exploring Actinobacteria Biosynthetic Diversity.</title>
        <authorList>
            <person name="Kalkreuter E."/>
            <person name="Kautsar S.A."/>
            <person name="Yang D."/>
            <person name="Bader C.D."/>
            <person name="Teijaro C.N."/>
            <person name="Fluegel L."/>
            <person name="Davis C.M."/>
            <person name="Simpson J.R."/>
            <person name="Lauterbach L."/>
            <person name="Steele A.D."/>
            <person name="Gui C."/>
            <person name="Meng S."/>
            <person name="Li G."/>
            <person name="Viehrig K."/>
            <person name="Ye F."/>
            <person name="Su P."/>
            <person name="Kiefer A.F."/>
            <person name="Nichols A."/>
            <person name="Cepeda A.J."/>
            <person name="Yan W."/>
            <person name="Fan B."/>
            <person name="Jiang Y."/>
            <person name="Adhikari A."/>
            <person name="Zheng C.-J."/>
            <person name="Schuster L."/>
            <person name="Cowan T.M."/>
            <person name="Smanski M.J."/>
            <person name="Chevrette M.G."/>
            <person name="De Carvalho L.P.S."/>
            <person name="Shen B."/>
        </authorList>
    </citation>
    <scope>NUCLEOTIDE SEQUENCE [LARGE SCALE GENOMIC DNA]</scope>
    <source>
        <strain evidence="3 4">NPDC077433</strain>
    </source>
</reference>
<evidence type="ECO:0000256" key="1">
    <source>
        <dbReference type="SAM" id="MobiDB-lite"/>
    </source>
</evidence>
<keyword evidence="4" id="KW-1185">Reference proteome</keyword>
<comment type="caution">
    <text evidence="3">The sequence shown here is derived from an EMBL/GenBank/DDBJ whole genome shotgun (WGS) entry which is preliminary data.</text>
</comment>
<evidence type="ECO:0000259" key="2">
    <source>
        <dbReference type="PROSITE" id="PS50965"/>
    </source>
</evidence>
<evidence type="ECO:0000313" key="3">
    <source>
        <dbReference type="EMBL" id="MFK4002009.1"/>
    </source>
</evidence>
<dbReference type="EMBL" id="JBJDPD010000027">
    <property type="protein sequence ID" value="MFK4002009.1"/>
    <property type="molecule type" value="Genomic_DNA"/>
</dbReference>
<dbReference type="PROSITE" id="PS50965">
    <property type="entry name" value="NERD"/>
    <property type="match status" value="1"/>
</dbReference>
<sequence>MSLMSSFKGIVGEIVINVAMWLKLDKDIYHRLNNITLPLADGGSTQIDHVIVSRYGIFVIETKNYKGWIFGNEKQRQWTQVIMGRKYKFQNPLRQNYLHIKTLSDLLELEMSYFHSMIAFIGECELKTRDELPEHVLTSGMASYIKKKQDKMLTDEEVKAIVEQIENNRFSKSWRTNRAHKAYLKEKHNPSNKQASDKPNAKSVTISANQPASELIVKQPPKKTILQSREVLRWSGQTEVEASDAPFVPSSNVLPISQLINDDSVFITPFEVLESEPKIEKAATKEPSIIEQFEASIISDNTPACPKSNSEMVKRVAKKGQQQGQPFFGCSQFPKCRGVVNIN</sequence>
<dbReference type="Gene3D" id="3.30.65.10">
    <property type="entry name" value="Bacterial Topoisomerase I, domain 1"/>
    <property type="match status" value="1"/>
</dbReference>
<accession>A0ABW8LAR6</accession>
<proteinExistence type="predicted"/>
<dbReference type="RefSeq" id="WP_201620130.1">
    <property type="nucleotide sequence ID" value="NZ_JBJDPD010000027.1"/>
</dbReference>
<feature type="region of interest" description="Disordered" evidence="1">
    <location>
        <begin position="183"/>
        <end position="208"/>
    </location>
</feature>